<dbReference type="Pfam" id="PF00199">
    <property type="entry name" value="Catalase"/>
    <property type="match status" value="1"/>
</dbReference>
<dbReference type="GO" id="GO:0046872">
    <property type="term" value="F:metal ion binding"/>
    <property type="evidence" value="ECO:0007669"/>
    <property type="project" value="UniProtKB-KW"/>
</dbReference>
<keyword evidence="1 3" id="KW-0408">Iron</keyword>
<keyword evidence="1" id="KW-0575">Peroxidase</keyword>
<dbReference type="GO" id="GO:0020037">
    <property type="term" value="F:heme binding"/>
    <property type="evidence" value="ECO:0007669"/>
    <property type="project" value="InterPro"/>
</dbReference>
<gene>
    <name evidence="6" type="ORF">FBZ88_12590</name>
</gene>
<dbReference type="AlphaFoldDB" id="A0A560F722"/>
<organism evidence="6 7">
    <name type="scientific">Nitrospirillum amazonense</name>
    <dbReference type="NCBI Taxonomy" id="28077"/>
    <lineage>
        <taxon>Bacteria</taxon>
        <taxon>Pseudomonadati</taxon>
        <taxon>Pseudomonadota</taxon>
        <taxon>Alphaproteobacteria</taxon>
        <taxon>Rhodospirillales</taxon>
        <taxon>Azospirillaceae</taxon>
        <taxon>Nitrospirillum</taxon>
    </lineage>
</organism>
<keyword evidence="1 3" id="KW-0349">Heme</keyword>
<sequence length="322" mass="33918">MRRLTRCAALAGLMAAISSPAMAQPVDPQATLDALDQAFGGHQPGARAVHAKGLVVEGTFVPSPDAAGVSRAPHFQAGPTPVTIRFSNFTGVPTQADGDAMASPRGMALKFHLADGTDTDIVAHSVDGFPVATTADFLAMVQAAAARTLPTFLAGHPAARAFEALPKPVPASYAPLGYFAVNAFRFANAQGQVTTGRYRLMPEAGQALLTPAEAADRAADYLTAEMARRLAQGPARFRLMLQVAETGDRVDDATVAWPEARRQVDLGTLTLTGIASDQDFQQRTLLFLPGRLPAGIEPADPMVDARTPIYGASFRRRLGEDG</sequence>
<reference evidence="6 7" key="1">
    <citation type="submission" date="2019-06" db="EMBL/GenBank/DDBJ databases">
        <title>Genomic Encyclopedia of Type Strains, Phase IV (KMG-V): Genome sequencing to study the core and pangenomes of soil and plant-associated prokaryotes.</title>
        <authorList>
            <person name="Whitman W."/>
        </authorList>
    </citation>
    <scope>NUCLEOTIDE SEQUENCE [LARGE SCALE GENOMIC DNA]</scope>
    <source>
        <strain evidence="6 7">BR 11865</strain>
    </source>
</reference>
<dbReference type="GO" id="GO:0042542">
    <property type="term" value="P:response to hydrogen peroxide"/>
    <property type="evidence" value="ECO:0007669"/>
    <property type="project" value="TreeGrafter"/>
</dbReference>
<dbReference type="InterPro" id="IPR020835">
    <property type="entry name" value="Catalase_sf"/>
</dbReference>
<feature type="domain" description="Catalase core" evidence="5">
    <location>
        <begin position="19"/>
        <end position="322"/>
    </location>
</feature>
<dbReference type="EMBL" id="VITO01000025">
    <property type="protein sequence ID" value="TWB17422.1"/>
    <property type="molecule type" value="Genomic_DNA"/>
</dbReference>
<evidence type="ECO:0000259" key="5">
    <source>
        <dbReference type="SMART" id="SM01060"/>
    </source>
</evidence>
<evidence type="ECO:0000313" key="6">
    <source>
        <dbReference type="EMBL" id="TWB17422.1"/>
    </source>
</evidence>
<dbReference type="PANTHER" id="PTHR11465">
    <property type="entry name" value="CATALASE"/>
    <property type="match status" value="1"/>
</dbReference>
<comment type="cofactor">
    <cofactor evidence="1">
        <name>heme</name>
        <dbReference type="ChEBI" id="CHEBI:30413"/>
    </cofactor>
</comment>
<dbReference type="PROSITE" id="PS51402">
    <property type="entry name" value="CATALASE_3"/>
    <property type="match status" value="1"/>
</dbReference>
<keyword evidence="4" id="KW-0732">Signal</keyword>
<feature type="active site" evidence="2">
    <location>
        <position position="50"/>
    </location>
</feature>
<dbReference type="InterPro" id="IPR024168">
    <property type="entry name" value="Catalase_SrpA-type_pred"/>
</dbReference>
<dbReference type="RefSeq" id="WP_211102807.1">
    <property type="nucleotide sequence ID" value="NZ_VITO01000025.1"/>
</dbReference>
<dbReference type="Gene3D" id="1.20.1280.120">
    <property type="match status" value="1"/>
</dbReference>
<feature type="chain" id="PRO_5022082516" description="Catalase-related peroxidase" evidence="4">
    <location>
        <begin position="24"/>
        <end position="322"/>
    </location>
</feature>
<dbReference type="GO" id="GO:0042744">
    <property type="term" value="P:hydrogen peroxide catabolic process"/>
    <property type="evidence" value="ECO:0007669"/>
    <property type="project" value="TreeGrafter"/>
</dbReference>
<accession>A0A560F722</accession>
<name>A0A560F722_9PROT</name>
<dbReference type="GO" id="GO:0004096">
    <property type="term" value="F:catalase activity"/>
    <property type="evidence" value="ECO:0007669"/>
    <property type="project" value="InterPro"/>
</dbReference>
<keyword evidence="1" id="KW-0560">Oxidoreductase</keyword>
<dbReference type="GO" id="GO:0005737">
    <property type="term" value="C:cytoplasm"/>
    <property type="evidence" value="ECO:0007669"/>
    <property type="project" value="TreeGrafter"/>
</dbReference>
<dbReference type="Proteomes" id="UP000316545">
    <property type="component" value="Unassembled WGS sequence"/>
</dbReference>
<comment type="function">
    <text evidence="1">Has an organic peroxide-dependent peroxidase activity.</text>
</comment>
<comment type="similarity">
    <text evidence="1">Belongs to the catalase family.</text>
</comment>
<dbReference type="Gene3D" id="2.40.180.10">
    <property type="entry name" value="Catalase core domain"/>
    <property type="match status" value="1"/>
</dbReference>
<protein>
    <recommendedName>
        <fullName evidence="1">Catalase-related peroxidase</fullName>
        <ecNumber evidence="1">1.11.1.-</ecNumber>
    </recommendedName>
</protein>
<dbReference type="SMART" id="SM01060">
    <property type="entry name" value="Catalase"/>
    <property type="match status" value="1"/>
</dbReference>
<evidence type="ECO:0000313" key="7">
    <source>
        <dbReference type="Proteomes" id="UP000316545"/>
    </source>
</evidence>
<proteinExistence type="inferred from homology"/>
<evidence type="ECO:0000256" key="1">
    <source>
        <dbReference type="PIRNR" id="PIRNR000296"/>
    </source>
</evidence>
<evidence type="ECO:0000256" key="2">
    <source>
        <dbReference type="PIRSR" id="PIRSR000296-1"/>
    </source>
</evidence>
<comment type="caution">
    <text evidence="6">The sequence shown here is derived from an EMBL/GenBank/DDBJ whole genome shotgun (WGS) entry which is preliminary data.</text>
</comment>
<dbReference type="PRINTS" id="PR00067">
    <property type="entry name" value="CATALASE"/>
</dbReference>
<dbReference type="InterPro" id="IPR011614">
    <property type="entry name" value="Catalase_core"/>
</dbReference>
<dbReference type="PANTHER" id="PTHR11465:SF62">
    <property type="entry name" value="CATALASE T"/>
    <property type="match status" value="1"/>
</dbReference>
<feature type="signal peptide" evidence="4">
    <location>
        <begin position="1"/>
        <end position="23"/>
    </location>
</feature>
<dbReference type="InterPro" id="IPR018028">
    <property type="entry name" value="Catalase"/>
</dbReference>
<dbReference type="EC" id="1.11.1.-" evidence="1"/>
<dbReference type="PIRSF" id="PIRSF000296">
    <property type="entry name" value="SrpA"/>
    <property type="match status" value="1"/>
</dbReference>
<evidence type="ECO:0000256" key="3">
    <source>
        <dbReference type="PIRSR" id="PIRSR000296-2"/>
    </source>
</evidence>
<dbReference type="CDD" id="cd08153">
    <property type="entry name" value="srpA_like"/>
    <property type="match status" value="1"/>
</dbReference>
<dbReference type="SUPFAM" id="SSF56634">
    <property type="entry name" value="Heme-dependent catalase-like"/>
    <property type="match status" value="1"/>
</dbReference>
<keyword evidence="7" id="KW-1185">Reference proteome</keyword>
<keyword evidence="1 3" id="KW-0479">Metal-binding</keyword>
<evidence type="ECO:0000256" key="4">
    <source>
        <dbReference type="SAM" id="SignalP"/>
    </source>
</evidence>
<feature type="binding site" description="axial binding residue" evidence="3">
    <location>
        <position position="310"/>
    </location>
    <ligand>
        <name>heme</name>
        <dbReference type="ChEBI" id="CHEBI:30413"/>
    </ligand>
    <ligandPart>
        <name>Fe</name>
        <dbReference type="ChEBI" id="CHEBI:18248"/>
    </ligandPart>
</feature>